<accession>A0A0L8FH98</accession>
<dbReference type="EMBL" id="KQ431670">
    <property type="protein sequence ID" value="KOF63063.1"/>
    <property type="molecule type" value="Genomic_DNA"/>
</dbReference>
<name>A0A0L8FH98_OCTBM</name>
<reference evidence="1" key="1">
    <citation type="submission" date="2015-07" db="EMBL/GenBank/DDBJ databases">
        <title>MeaNS - Measles Nucleotide Surveillance Program.</title>
        <authorList>
            <person name="Tran T."/>
            <person name="Druce J."/>
        </authorList>
    </citation>
    <scope>NUCLEOTIDE SEQUENCE</scope>
    <source>
        <strain evidence="1">UCB-OBI-ISO-001</strain>
        <tissue evidence="1">Gonad</tissue>
    </source>
</reference>
<dbReference type="AlphaFoldDB" id="A0A0L8FH98"/>
<evidence type="ECO:0000313" key="1">
    <source>
        <dbReference type="EMBL" id="KOF63063.1"/>
    </source>
</evidence>
<organism evidence="1">
    <name type="scientific">Octopus bimaculoides</name>
    <name type="common">California two-spotted octopus</name>
    <dbReference type="NCBI Taxonomy" id="37653"/>
    <lineage>
        <taxon>Eukaryota</taxon>
        <taxon>Metazoa</taxon>
        <taxon>Spiralia</taxon>
        <taxon>Lophotrochozoa</taxon>
        <taxon>Mollusca</taxon>
        <taxon>Cephalopoda</taxon>
        <taxon>Coleoidea</taxon>
        <taxon>Octopodiformes</taxon>
        <taxon>Octopoda</taxon>
        <taxon>Incirrata</taxon>
        <taxon>Octopodidae</taxon>
        <taxon>Octopus</taxon>
    </lineage>
</organism>
<protein>
    <submittedName>
        <fullName evidence="1">Uncharacterized protein</fullName>
    </submittedName>
</protein>
<feature type="non-terminal residue" evidence="1">
    <location>
        <position position="1"/>
    </location>
</feature>
<gene>
    <name evidence="1" type="ORF">OCBIM_22020414mg</name>
</gene>
<sequence length="62" mass="7090">KVFWGILMSDLDSVNDVALLSSIYEHIQSKTHRLEENYDRIGSKLNSEKCKTQGIIPNNKLV</sequence>
<proteinExistence type="predicted"/>